<feature type="transmembrane region" description="Helical" evidence="1">
    <location>
        <begin position="44"/>
        <end position="64"/>
    </location>
</feature>
<dbReference type="EMBL" id="JACKWY010000010">
    <property type="protein sequence ID" value="MBB6715970.1"/>
    <property type="molecule type" value="Genomic_DNA"/>
</dbReference>
<comment type="caution">
    <text evidence="2">The sequence shown here is derived from an EMBL/GenBank/DDBJ whole genome shotgun (WGS) entry which is preliminary data.</text>
</comment>
<name>A0A7X0SE54_9CLOT</name>
<keyword evidence="1" id="KW-0812">Transmembrane</keyword>
<proteinExistence type="predicted"/>
<protein>
    <submittedName>
        <fullName evidence="2">Uncharacterized protein</fullName>
    </submittedName>
</protein>
<evidence type="ECO:0000313" key="2">
    <source>
        <dbReference type="EMBL" id="MBB6715970.1"/>
    </source>
</evidence>
<accession>A0A7X0SE54</accession>
<organism evidence="2 3">
    <name type="scientific">Clostridium gasigenes</name>
    <dbReference type="NCBI Taxonomy" id="94869"/>
    <lineage>
        <taxon>Bacteria</taxon>
        <taxon>Bacillati</taxon>
        <taxon>Bacillota</taxon>
        <taxon>Clostridia</taxon>
        <taxon>Eubacteriales</taxon>
        <taxon>Clostridiaceae</taxon>
        <taxon>Clostridium</taxon>
    </lineage>
</organism>
<dbReference type="RefSeq" id="WP_185165111.1">
    <property type="nucleotide sequence ID" value="NZ_JACKWY010000010.1"/>
</dbReference>
<feature type="transmembrane region" description="Helical" evidence="1">
    <location>
        <begin position="12"/>
        <end position="38"/>
    </location>
</feature>
<dbReference type="Proteomes" id="UP000585258">
    <property type="component" value="Unassembled WGS sequence"/>
</dbReference>
<keyword evidence="1" id="KW-1133">Transmembrane helix</keyword>
<gene>
    <name evidence="2" type="ORF">H7E68_14785</name>
</gene>
<evidence type="ECO:0000256" key="1">
    <source>
        <dbReference type="SAM" id="Phobius"/>
    </source>
</evidence>
<keyword evidence="1" id="KW-0472">Membrane</keyword>
<sequence length="65" mass="7001">MIKEKILEGLQSLGVIILDGSYSICLAVAMVGLIFYMAGYKKGAKAVTLSIIIFVLLQAIKVVIK</sequence>
<reference evidence="2 3" key="1">
    <citation type="submission" date="2020-08" db="EMBL/GenBank/DDBJ databases">
        <title>Clostridia isolated from Swiss meat.</title>
        <authorList>
            <person name="Wambui J."/>
            <person name="Stevens M.J.A."/>
            <person name="Stephan R."/>
        </authorList>
    </citation>
    <scope>NUCLEOTIDE SEQUENCE [LARGE SCALE GENOMIC DNA]</scope>
    <source>
        <strain evidence="2 3">CM001</strain>
    </source>
</reference>
<dbReference type="AlphaFoldDB" id="A0A7X0SE54"/>
<evidence type="ECO:0000313" key="3">
    <source>
        <dbReference type="Proteomes" id="UP000585258"/>
    </source>
</evidence>